<sequence length="849" mass="90011">MAGSFGTLLRSLRHAAKLTIEELSHASGVSVRAIGDMERGASRGPQRRTVEALADALRLGDEQRAALSEASRAGRPRPAEAPVAGACELPRGVGDFTGRTRELLVLDRLAARATGSALPHRTDGPAHDGTTTGPGGRRDADGGDGPGDPDGPGIRADSDDTVAVAGHPADEAASRGTGAGTGAGASTSAGTGAIAGTGAGAGGGRGAAVVVAVCGAAGIGKTALAVQAAGRLAPAFPDGRLYLDLRGMDAVPVPPSTALSVLLKALGMPDRRIPADEEERAGQYRALLRERRCLIILDNAANEAQVRPLLPAEGPGMTIVTSRRPLAGLEGVHRIPLAHLAADESATLLRAIVGDRRAAADPDGLAQVARLCGNLPLALRIAGNRLQSRPAWTPGQLAARLGDEGRRVESLAAGDLSVATAFALSYRQLSPQARRSFRRLTLAAGPGFGAPLTAVLAELGPFAAEDALEELVDLGLLQSPHAGRYRFHDLVRLFARARLAEEEPIEAHREARRRMDDWLLEVATVAGRWFEPGYGAPPPGWSSLVELGSRQAAEDWLRLEDQAWLAALRQAARRGEHARVVEVAEAMHWFSDLWMHWGHWPEVFELSCAAARALGEPVLEAVHLNYLSWAQTYCLARFEEAEATALRAMRLAGEAGDVRQQGWSLTYATWALWHLDDPARKETALGYARQAAAYLLEAGDTEGYAHAALSVASSLHRLGRVEESLEHNLHMITRLGDPAFGGDQELITQALGAALDGAGADYLALGRWQEAADHYTRALERMRTRPIGRSMAVSLIGLGKALARLGRVEEARAAFQDAVELYESAGDGVRAARTRRQRDEAITGTRTAR</sequence>
<dbReference type="GO" id="GO:0043531">
    <property type="term" value="F:ADP binding"/>
    <property type="evidence" value="ECO:0007669"/>
    <property type="project" value="InterPro"/>
</dbReference>
<feature type="domain" description="HTH cro/C1-type" evidence="3">
    <location>
        <begin position="9"/>
        <end position="63"/>
    </location>
</feature>
<dbReference type="PRINTS" id="PR00364">
    <property type="entry name" value="DISEASERSIST"/>
</dbReference>
<dbReference type="AlphaFoldDB" id="A0A9X2GP93"/>
<evidence type="ECO:0000256" key="1">
    <source>
        <dbReference type="PROSITE-ProRule" id="PRU00339"/>
    </source>
</evidence>
<dbReference type="GO" id="GO:0003677">
    <property type="term" value="F:DNA binding"/>
    <property type="evidence" value="ECO:0007669"/>
    <property type="project" value="InterPro"/>
</dbReference>
<organism evidence="4 5">
    <name type="scientific">Nonomuraea thailandensis</name>
    <dbReference type="NCBI Taxonomy" id="1188745"/>
    <lineage>
        <taxon>Bacteria</taxon>
        <taxon>Bacillati</taxon>
        <taxon>Actinomycetota</taxon>
        <taxon>Actinomycetes</taxon>
        <taxon>Streptosporangiales</taxon>
        <taxon>Streptosporangiaceae</taxon>
        <taxon>Nonomuraea</taxon>
    </lineage>
</organism>
<dbReference type="InterPro" id="IPR019734">
    <property type="entry name" value="TPR_rpt"/>
</dbReference>
<dbReference type="PROSITE" id="PS50005">
    <property type="entry name" value="TPR"/>
    <property type="match status" value="1"/>
</dbReference>
<dbReference type="PANTHER" id="PTHR47691:SF3">
    <property type="entry name" value="HTH-TYPE TRANSCRIPTIONAL REGULATOR RV0890C-RELATED"/>
    <property type="match status" value="1"/>
</dbReference>
<dbReference type="Gene3D" id="1.10.260.40">
    <property type="entry name" value="lambda repressor-like DNA-binding domains"/>
    <property type="match status" value="1"/>
</dbReference>
<protein>
    <submittedName>
        <fullName evidence="4">Tetratricopeptide (TPR) repeat protein/transcriptional regulator with XRE-family HTH domain</fullName>
    </submittedName>
</protein>
<dbReference type="PANTHER" id="PTHR47691">
    <property type="entry name" value="REGULATOR-RELATED"/>
    <property type="match status" value="1"/>
</dbReference>
<dbReference type="SMART" id="SM00382">
    <property type="entry name" value="AAA"/>
    <property type="match status" value="1"/>
</dbReference>
<dbReference type="Gene3D" id="1.25.40.10">
    <property type="entry name" value="Tetratricopeptide repeat domain"/>
    <property type="match status" value="2"/>
</dbReference>
<keyword evidence="5" id="KW-1185">Reference proteome</keyword>
<evidence type="ECO:0000313" key="4">
    <source>
        <dbReference type="EMBL" id="MCP2359221.1"/>
    </source>
</evidence>
<feature type="region of interest" description="Disordered" evidence="2">
    <location>
        <begin position="115"/>
        <end position="160"/>
    </location>
</feature>
<name>A0A9X2GP93_9ACTN</name>
<dbReference type="PROSITE" id="PS50943">
    <property type="entry name" value="HTH_CROC1"/>
    <property type="match status" value="1"/>
</dbReference>
<evidence type="ECO:0000313" key="5">
    <source>
        <dbReference type="Proteomes" id="UP001139648"/>
    </source>
</evidence>
<keyword evidence="1" id="KW-0802">TPR repeat</keyword>
<dbReference type="InterPro" id="IPR027417">
    <property type="entry name" value="P-loop_NTPase"/>
</dbReference>
<dbReference type="SUPFAM" id="SSF48452">
    <property type="entry name" value="TPR-like"/>
    <property type="match status" value="1"/>
</dbReference>
<dbReference type="SUPFAM" id="SSF47413">
    <property type="entry name" value="lambda repressor-like DNA-binding domains"/>
    <property type="match status" value="1"/>
</dbReference>
<dbReference type="SMART" id="SM00028">
    <property type="entry name" value="TPR"/>
    <property type="match status" value="2"/>
</dbReference>
<comment type="caution">
    <text evidence="4">The sequence shown here is derived from an EMBL/GenBank/DDBJ whole genome shotgun (WGS) entry which is preliminary data.</text>
</comment>
<feature type="region of interest" description="Disordered" evidence="2">
    <location>
        <begin position="168"/>
        <end position="187"/>
    </location>
</feature>
<evidence type="ECO:0000259" key="3">
    <source>
        <dbReference type="PROSITE" id="PS50943"/>
    </source>
</evidence>
<dbReference type="EMBL" id="JAMZEB010000002">
    <property type="protein sequence ID" value="MCP2359221.1"/>
    <property type="molecule type" value="Genomic_DNA"/>
</dbReference>
<evidence type="ECO:0000256" key="2">
    <source>
        <dbReference type="SAM" id="MobiDB-lite"/>
    </source>
</evidence>
<dbReference type="RefSeq" id="WP_253746523.1">
    <property type="nucleotide sequence ID" value="NZ_BAABKA010000007.1"/>
</dbReference>
<dbReference type="Pfam" id="PF13560">
    <property type="entry name" value="HTH_31"/>
    <property type="match status" value="1"/>
</dbReference>
<dbReference type="CDD" id="cd00093">
    <property type="entry name" value="HTH_XRE"/>
    <property type="match status" value="1"/>
</dbReference>
<dbReference type="SMART" id="SM00530">
    <property type="entry name" value="HTH_XRE"/>
    <property type="match status" value="1"/>
</dbReference>
<dbReference type="InterPro" id="IPR010982">
    <property type="entry name" value="Lambda_DNA-bd_dom_sf"/>
</dbReference>
<dbReference type="Proteomes" id="UP001139648">
    <property type="component" value="Unassembled WGS sequence"/>
</dbReference>
<dbReference type="InterPro" id="IPR011990">
    <property type="entry name" value="TPR-like_helical_dom_sf"/>
</dbReference>
<accession>A0A9X2GP93</accession>
<dbReference type="Gene3D" id="3.40.50.300">
    <property type="entry name" value="P-loop containing nucleotide triphosphate hydrolases"/>
    <property type="match status" value="1"/>
</dbReference>
<dbReference type="InterPro" id="IPR003593">
    <property type="entry name" value="AAA+_ATPase"/>
</dbReference>
<reference evidence="4" key="1">
    <citation type="submission" date="2022-06" db="EMBL/GenBank/DDBJ databases">
        <title>Sequencing the genomes of 1000 actinobacteria strains.</title>
        <authorList>
            <person name="Klenk H.-P."/>
        </authorList>
    </citation>
    <scope>NUCLEOTIDE SEQUENCE</scope>
    <source>
        <strain evidence="4">DSM 46694</strain>
    </source>
</reference>
<dbReference type="Pfam" id="PF13424">
    <property type="entry name" value="TPR_12"/>
    <property type="match status" value="1"/>
</dbReference>
<dbReference type="InterPro" id="IPR001387">
    <property type="entry name" value="Cro/C1-type_HTH"/>
</dbReference>
<gene>
    <name evidence="4" type="ORF">HD597_006241</name>
</gene>
<feature type="repeat" description="TPR" evidence="1">
    <location>
        <begin position="792"/>
        <end position="825"/>
    </location>
</feature>
<dbReference type="SUPFAM" id="SSF52540">
    <property type="entry name" value="P-loop containing nucleoside triphosphate hydrolases"/>
    <property type="match status" value="1"/>
</dbReference>
<proteinExistence type="predicted"/>